<feature type="domain" description="DUF7638" evidence="1">
    <location>
        <begin position="18"/>
        <end position="119"/>
    </location>
</feature>
<proteinExistence type="predicted"/>
<dbReference type="InterPro" id="IPR056056">
    <property type="entry name" value="DUF7639"/>
</dbReference>
<feature type="domain" description="DUF7639" evidence="2">
    <location>
        <begin position="260"/>
        <end position="333"/>
    </location>
</feature>
<organism evidence="3 4">
    <name type="scientific">Chitinophaga sancti</name>
    <dbReference type="NCBI Taxonomy" id="1004"/>
    <lineage>
        <taxon>Bacteria</taxon>
        <taxon>Pseudomonadati</taxon>
        <taxon>Bacteroidota</taxon>
        <taxon>Chitinophagia</taxon>
        <taxon>Chitinophagales</taxon>
        <taxon>Chitinophagaceae</taxon>
        <taxon>Chitinophaga</taxon>
    </lineage>
</organism>
<dbReference type="EMBL" id="CP140154">
    <property type="protein sequence ID" value="WQG88090.1"/>
    <property type="molecule type" value="Genomic_DNA"/>
</dbReference>
<keyword evidence="4" id="KW-1185">Reference proteome</keyword>
<dbReference type="RefSeq" id="WP_072363498.1">
    <property type="nucleotide sequence ID" value="NZ_CP139972.1"/>
</dbReference>
<evidence type="ECO:0000313" key="4">
    <source>
        <dbReference type="Proteomes" id="UP001326715"/>
    </source>
</evidence>
<dbReference type="Pfam" id="PF24644">
    <property type="entry name" value="DUF7638"/>
    <property type="match status" value="2"/>
</dbReference>
<evidence type="ECO:0000259" key="2">
    <source>
        <dbReference type="Pfam" id="PF24645"/>
    </source>
</evidence>
<evidence type="ECO:0000259" key="1">
    <source>
        <dbReference type="Pfam" id="PF24644"/>
    </source>
</evidence>
<reference evidence="3 4" key="1">
    <citation type="submission" date="2023-11" db="EMBL/GenBank/DDBJ databases">
        <title>MicrobeMod: A computational toolkit for identifying prokaryotic methylation and restriction-modification with nanopore sequencing.</title>
        <authorList>
            <person name="Crits-Christoph A."/>
            <person name="Kang S.C."/>
            <person name="Lee H."/>
            <person name="Ostrov N."/>
        </authorList>
    </citation>
    <scope>NUCLEOTIDE SEQUENCE [LARGE SCALE GENOMIC DNA]</scope>
    <source>
        <strain evidence="3 4">ATCC 23090</strain>
    </source>
</reference>
<name>A0ABZ0XC48_9BACT</name>
<protein>
    <submittedName>
        <fullName evidence="3">Uncharacterized protein</fullName>
    </submittedName>
</protein>
<dbReference type="Proteomes" id="UP001326715">
    <property type="component" value="Chromosome"/>
</dbReference>
<accession>A0ABZ0XC48</accession>
<feature type="domain" description="DUF7638" evidence="1">
    <location>
        <begin position="149"/>
        <end position="258"/>
    </location>
</feature>
<gene>
    <name evidence="3" type="ORF">SR876_24495</name>
</gene>
<dbReference type="Pfam" id="PF24645">
    <property type="entry name" value="DUF7639"/>
    <property type="match status" value="1"/>
</dbReference>
<dbReference type="InterPro" id="IPR056055">
    <property type="entry name" value="DUF7638"/>
</dbReference>
<sequence>MKFNLFNRKSGKMITPSTKVYRKQIIEGFSIPAIIHNSNYFFVDLDVYENGRVQCWNFEDFEHFKKDVQRGWVSLNVPDNEEISIHGLGSWTIQNGNWQFNKETFLDYVKELIKYLNPRLENIYTYSEKKINGVRIGENGNGTIYKEKTPNDFFSNKIDGESVNLFYKTNDVFNLVKANVFADGSLELSRLESPITLNIEEFERLVHESVLLTDIPIGSIVHIYGLGKFSIQETHYITSIQDKLLEIKDIQKQLKGEPTTIEFCRQVHQKFLASPTKNAKEELRIAYESIPTHQRMYVGDMDTKDIEVRMIIYGDQEIENWSHYILAKERGEELPTIIVPKPNDEQNDG</sequence>
<evidence type="ECO:0000313" key="3">
    <source>
        <dbReference type="EMBL" id="WQG88090.1"/>
    </source>
</evidence>